<feature type="domain" description="RNase MRP protein 1 RNA binding" evidence="2">
    <location>
        <begin position="44"/>
        <end position="159"/>
    </location>
</feature>
<dbReference type="OrthoDB" id="5414547at2759"/>
<sequence>MHYPQNPKHPSSLEMAHSPVLRPISSEVPPDSSLAPELQRISHLLHLTHHRNKNQHRLAKWYKPFSQLRRQLVKLIIEVEALETALKFSTSSVSAEIEGRAKERGKEKGKYVKAARDAVGIRVRFLRELVVPKCFTSFSNVVADGRYAALGLFLVATLASLQNVMRHLVGSEVGSSEGLIEKDKSLRDFEMNLTEADLGETVIREDVTSEQVTNEDNVFAPESGKGKKKRQEPVKDFEDEYKVETPPKKQAKKKRKKVGDEFDEMFAGLI</sequence>
<evidence type="ECO:0000313" key="4">
    <source>
        <dbReference type="Proteomes" id="UP000242519"/>
    </source>
</evidence>
<dbReference type="GO" id="GO:0042134">
    <property type="term" value="F:rRNA primary transcript binding"/>
    <property type="evidence" value="ECO:0007669"/>
    <property type="project" value="InterPro"/>
</dbReference>
<reference evidence="3 4" key="1">
    <citation type="submission" date="2017-04" db="EMBL/GenBank/DDBJ databases">
        <title>Draft genome sequence of Marssonina coronaria NL1: causal agent of apple blotch.</title>
        <authorList>
            <person name="Cheng Q."/>
        </authorList>
    </citation>
    <scope>NUCLEOTIDE SEQUENCE [LARGE SCALE GENOMIC DNA]</scope>
    <source>
        <strain evidence="3 4">NL1</strain>
    </source>
</reference>
<dbReference type="InterPro" id="IPR047204">
    <property type="entry name" value="RMP1_RBD"/>
</dbReference>
<dbReference type="InParanoid" id="A0A218YW30"/>
<dbReference type="InterPro" id="IPR047205">
    <property type="entry name" value="RMP1"/>
</dbReference>
<dbReference type="EMBL" id="MZNU01000342">
    <property type="protein sequence ID" value="OWO99867.1"/>
    <property type="molecule type" value="Genomic_DNA"/>
</dbReference>
<name>A0A218YW30_9HELO</name>
<proteinExistence type="predicted"/>
<feature type="region of interest" description="Disordered" evidence="1">
    <location>
        <begin position="213"/>
        <end position="257"/>
    </location>
</feature>
<dbReference type="CDD" id="cd22573">
    <property type="entry name" value="RMP1_RBD"/>
    <property type="match status" value="1"/>
</dbReference>
<dbReference type="GO" id="GO:0000172">
    <property type="term" value="C:ribonuclease MRP complex"/>
    <property type="evidence" value="ECO:0007669"/>
    <property type="project" value="InterPro"/>
</dbReference>
<feature type="compositionally biased region" description="Basic and acidic residues" evidence="1">
    <location>
        <begin position="231"/>
        <end position="247"/>
    </location>
</feature>
<dbReference type="STRING" id="503106.A0A218YW30"/>
<dbReference type="PANTHER" id="PTHR37792:SF1">
    <property type="entry name" value="RIBONUCLEASE MRP PROTEIN SUBUNIT RMP1"/>
    <property type="match status" value="1"/>
</dbReference>
<comment type="caution">
    <text evidence="3">The sequence shown here is derived from an EMBL/GenBank/DDBJ whole genome shotgun (WGS) entry which is preliminary data.</text>
</comment>
<gene>
    <name evidence="3" type="ORF">B2J93_6922</name>
</gene>
<evidence type="ECO:0000256" key="1">
    <source>
        <dbReference type="SAM" id="MobiDB-lite"/>
    </source>
</evidence>
<keyword evidence="4" id="KW-1185">Reference proteome</keyword>
<dbReference type="Proteomes" id="UP000242519">
    <property type="component" value="Unassembled WGS sequence"/>
</dbReference>
<evidence type="ECO:0000313" key="3">
    <source>
        <dbReference type="EMBL" id="OWO99867.1"/>
    </source>
</evidence>
<dbReference type="GO" id="GO:0000294">
    <property type="term" value="P:nuclear-transcribed mRNA catabolic process, RNase MRP-dependent"/>
    <property type="evidence" value="ECO:0007669"/>
    <property type="project" value="TreeGrafter"/>
</dbReference>
<dbReference type="AlphaFoldDB" id="A0A218YW30"/>
<organism evidence="3 4">
    <name type="scientific">Diplocarpon coronariae</name>
    <dbReference type="NCBI Taxonomy" id="2795749"/>
    <lineage>
        <taxon>Eukaryota</taxon>
        <taxon>Fungi</taxon>
        <taxon>Dikarya</taxon>
        <taxon>Ascomycota</taxon>
        <taxon>Pezizomycotina</taxon>
        <taxon>Leotiomycetes</taxon>
        <taxon>Helotiales</taxon>
        <taxon>Drepanopezizaceae</taxon>
        <taxon>Diplocarpon</taxon>
    </lineage>
</organism>
<dbReference type="Pfam" id="PF20945">
    <property type="entry name" value="RMP1"/>
    <property type="match status" value="1"/>
</dbReference>
<evidence type="ECO:0000259" key="2">
    <source>
        <dbReference type="Pfam" id="PF20945"/>
    </source>
</evidence>
<dbReference type="PANTHER" id="PTHR37792">
    <property type="entry name" value="RIBONUCLEASE MRP PROTEIN SUBUNIT RMP1"/>
    <property type="match status" value="1"/>
</dbReference>
<dbReference type="GO" id="GO:0000466">
    <property type="term" value="P:maturation of 5.8S rRNA from tricistronic rRNA transcript (SSU-rRNA, 5.8S rRNA, LSU-rRNA)"/>
    <property type="evidence" value="ECO:0007669"/>
    <property type="project" value="TreeGrafter"/>
</dbReference>
<protein>
    <recommendedName>
        <fullName evidence="2">RNase MRP protein 1 RNA binding domain-containing protein</fullName>
    </recommendedName>
</protein>
<accession>A0A218YW30</accession>